<keyword evidence="1" id="KW-0472">Membrane</keyword>
<evidence type="ECO:0000313" key="2">
    <source>
        <dbReference type="EMBL" id="EJF97998.1"/>
    </source>
</evidence>
<dbReference type="RefSeq" id="WP_004865023.1">
    <property type="nucleotide sequence ID" value="NZ_JH725045.1"/>
</dbReference>
<dbReference type="Proteomes" id="UP000008948">
    <property type="component" value="Unassembled WGS sequence"/>
</dbReference>
<evidence type="ECO:0000313" key="3">
    <source>
        <dbReference type="Proteomes" id="UP000008948"/>
    </source>
</evidence>
<comment type="caution">
    <text evidence="2">The sequence shown here is derived from an EMBL/GenBank/DDBJ whole genome shotgun (WGS) entry which is preliminary data.</text>
</comment>
<reference evidence="2 3" key="1">
    <citation type="submission" date="2012-03" db="EMBL/GenBank/DDBJ databases">
        <title>The Genome Sequence of Bartonella vinsonii subsp. arupensis str. Pm136co.</title>
        <authorList>
            <consortium name="The Broad Institute Genome Sequencing Platform"/>
            <consortium name="The Broad Institute Genome Sequencing Center for Infectious Disease"/>
            <person name="Feldgarden M."/>
            <person name="Kirby J."/>
            <person name="Kosoy M."/>
            <person name="Birtles R."/>
            <person name="Probert W.S."/>
            <person name="Chiaraviglio L."/>
            <person name="Young S.K."/>
            <person name="Zeng Q."/>
            <person name="Gargeya S."/>
            <person name="Fitzgerald M."/>
            <person name="Haas B."/>
            <person name="Abouelleil A."/>
            <person name="Alvarado L."/>
            <person name="Arachchi H.M."/>
            <person name="Berlin A."/>
            <person name="Chapman S.B."/>
            <person name="Gearin G."/>
            <person name="Goldberg J."/>
            <person name="Griggs A."/>
            <person name="Gujja S."/>
            <person name="Hansen M."/>
            <person name="Heiman D."/>
            <person name="Howarth C."/>
            <person name="Larimer J."/>
            <person name="Lui A."/>
            <person name="MacDonald P.J.P."/>
            <person name="McCowen C."/>
            <person name="Montmayeur A."/>
            <person name="Murphy C."/>
            <person name="Neiman D."/>
            <person name="Pearson M."/>
            <person name="Priest M."/>
            <person name="Roberts A."/>
            <person name="Saif S."/>
            <person name="Shea T."/>
            <person name="Sisk P."/>
            <person name="Stolte C."/>
            <person name="Sykes S."/>
            <person name="Wortman J."/>
            <person name="Nusbaum C."/>
            <person name="Birren B."/>
        </authorList>
    </citation>
    <scope>NUCLEOTIDE SEQUENCE [LARGE SCALE GENOMIC DNA]</scope>
    <source>
        <strain evidence="2 3">Pm136co</strain>
    </source>
</reference>
<dbReference type="EMBL" id="AIMH01000021">
    <property type="protein sequence ID" value="EJF97998.1"/>
    <property type="molecule type" value="Genomic_DNA"/>
</dbReference>
<gene>
    <name evidence="2" type="ORF">MEI_01030</name>
</gene>
<keyword evidence="1" id="KW-0812">Transmembrane</keyword>
<keyword evidence="3" id="KW-1185">Reference proteome</keyword>
<feature type="transmembrane region" description="Helical" evidence="1">
    <location>
        <begin position="54"/>
        <end position="73"/>
    </location>
</feature>
<evidence type="ECO:0000256" key="1">
    <source>
        <dbReference type="SAM" id="Phobius"/>
    </source>
</evidence>
<proteinExistence type="predicted"/>
<name>A0ABN0GPU7_BARVI</name>
<sequence>MGDLIAHRDNEEKISNEAQETLPTTRTQKYGVLKYGLFIFLLDIRGLVKGILRIIKKISFFMLFWGLIVYLAFFPPEFKVLEAKIAFTILSIIWTILGFGAMFLSFFYDRLLLHLAPPDIDLTLFE</sequence>
<feature type="transmembrane region" description="Helical" evidence="1">
    <location>
        <begin position="85"/>
        <end position="108"/>
    </location>
</feature>
<keyword evidence="1" id="KW-1133">Transmembrane helix</keyword>
<accession>A0ABN0GPU7</accession>
<protein>
    <submittedName>
        <fullName evidence="2">Uncharacterized protein</fullName>
    </submittedName>
</protein>
<organism evidence="2 3">
    <name type="scientific">Bartonella vinsonii subsp. arupensis Pm136co</name>
    <dbReference type="NCBI Taxonomy" id="1094561"/>
    <lineage>
        <taxon>Bacteria</taxon>
        <taxon>Pseudomonadati</taxon>
        <taxon>Pseudomonadota</taxon>
        <taxon>Alphaproteobacteria</taxon>
        <taxon>Hyphomicrobiales</taxon>
        <taxon>Bartonellaceae</taxon>
        <taxon>Bartonella</taxon>
    </lineage>
</organism>